<dbReference type="SUPFAM" id="SSF51735">
    <property type="entry name" value="NAD(P)-binding Rossmann-fold domains"/>
    <property type="match status" value="1"/>
</dbReference>
<dbReference type="Gene3D" id="3.40.50.720">
    <property type="entry name" value="NAD(P)-binding Rossmann-like Domain"/>
    <property type="match status" value="1"/>
</dbReference>
<dbReference type="PANTHER" id="PTHR21089">
    <property type="entry name" value="SHIKIMATE DEHYDROGENASE"/>
    <property type="match status" value="1"/>
</dbReference>
<dbReference type="InterPro" id="IPR046346">
    <property type="entry name" value="Aminoacid_DH-like_N_sf"/>
</dbReference>
<organism evidence="6 7">
    <name type="scientific">Ammonicoccus fulvus</name>
    <dbReference type="NCBI Taxonomy" id="3138240"/>
    <lineage>
        <taxon>Bacteria</taxon>
        <taxon>Bacillati</taxon>
        <taxon>Actinomycetota</taxon>
        <taxon>Actinomycetes</taxon>
        <taxon>Propionibacteriales</taxon>
        <taxon>Propionibacteriaceae</taxon>
        <taxon>Ammonicoccus</taxon>
    </lineage>
</organism>
<protein>
    <submittedName>
        <fullName evidence="6">Shikimate dehydrogenase</fullName>
        <ecNumber evidence="6">1.1.1.25</ecNumber>
    </submittedName>
</protein>
<keyword evidence="2" id="KW-0057">Aromatic amino acid biosynthesis</keyword>
<dbReference type="InterPro" id="IPR041121">
    <property type="entry name" value="SDH_C"/>
</dbReference>
<dbReference type="EMBL" id="CP154795">
    <property type="protein sequence ID" value="XAN07465.1"/>
    <property type="molecule type" value="Genomic_DNA"/>
</dbReference>
<reference evidence="6 7" key="1">
    <citation type="submission" date="2024-04" db="EMBL/GenBank/DDBJ databases">
        <title>Isolation of an actinomycete strain from pig manure.</title>
        <authorList>
            <person name="Gong T."/>
            <person name="Yu Z."/>
            <person name="An M."/>
            <person name="Wei C."/>
            <person name="Yang W."/>
            <person name="Liu L."/>
        </authorList>
    </citation>
    <scope>NUCLEOTIDE SEQUENCE [LARGE SCALE GENOMIC DNA]</scope>
    <source>
        <strain evidence="6 7">ZF39</strain>
    </source>
</reference>
<comment type="pathway">
    <text evidence="1">Metabolic intermediate biosynthesis; chorismate biosynthesis; chorismate from D-erythrose 4-phosphate and phosphoenolpyruvate: step 4/7.</text>
</comment>
<keyword evidence="6" id="KW-0560">Oxidoreductase</keyword>
<evidence type="ECO:0000256" key="3">
    <source>
        <dbReference type="SAM" id="MobiDB-lite"/>
    </source>
</evidence>
<dbReference type="Pfam" id="PF08501">
    <property type="entry name" value="Shikimate_dh_N"/>
    <property type="match status" value="1"/>
</dbReference>
<dbReference type="PANTHER" id="PTHR21089:SF1">
    <property type="entry name" value="BIFUNCTIONAL 3-DEHYDROQUINATE DEHYDRATASE_SHIKIMATE DEHYDROGENASE, CHLOROPLASTIC"/>
    <property type="match status" value="1"/>
</dbReference>
<name>A0ABZ3FRY5_9ACTN</name>
<feature type="domain" description="SDH C-terminal" evidence="5">
    <location>
        <begin position="273"/>
        <end position="301"/>
    </location>
</feature>
<feature type="region of interest" description="Disordered" evidence="3">
    <location>
        <begin position="1"/>
        <end position="22"/>
    </location>
</feature>
<dbReference type="Pfam" id="PF18317">
    <property type="entry name" value="SDH_C"/>
    <property type="match status" value="1"/>
</dbReference>
<dbReference type="EC" id="1.1.1.25" evidence="6"/>
<dbReference type="NCBIfam" id="NF001311">
    <property type="entry name" value="PRK00258.1-3"/>
    <property type="match status" value="1"/>
</dbReference>
<gene>
    <name evidence="6" type="ORF">AADG42_09225</name>
</gene>
<dbReference type="Gene3D" id="3.40.50.10860">
    <property type="entry name" value="Leucine Dehydrogenase, chain A, domain 1"/>
    <property type="match status" value="1"/>
</dbReference>
<evidence type="ECO:0000259" key="5">
    <source>
        <dbReference type="Pfam" id="PF18317"/>
    </source>
</evidence>
<dbReference type="InterPro" id="IPR022893">
    <property type="entry name" value="Shikimate_DH_fam"/>
</dbReference>
<dbReference type="SUPFAM" id="SSF53223">
    <property type="entry name" value="Aminoacid dehydrogenase-like, N-terminal domain"/>
    <property type="match status" value="1"/>
</dbReference>
<keyword evidence="2" id="KW-0028">Amino-acid biosynthesis</keyword>
<dbReference type="GO" id="GO:0004764">
    <property type="term" value="F:shikimate 3-dehydrogenase (NADP+) activity"/>
    <property type="evidence" value="ECO:0007669"/>
    <property type="project" value="UniProtKB-EC"/>
</dbReference>
<feature type="domain" description="Shikimate dehydrogenase substrate binding N-terminal" evidence="4">
    <location>
        <begin position="31"/>
        <end position="112"/>
    </location>
</feature>
<dbReference type="InterPro" id="IPR036291">
    <property type="entry name" value="NAD(P)-bd_dom_sf"/>
</dbReference>
<accession>A0ABZ3FRY5</accession>
<sequence length="312" mass="32603">MSEPMAEEASASEPSRSLVAPPAPEQKRCAVLGFPIDHSLSPVLHTAAYEALGLTDWRYERFPVDKGELAEFVASRGEGWRGFSMTMPLKDEALDLGEVTPEAQLTGAANTLIFDGDRIVIHNTDIEGFVRPLTSAGAAGPPGAWVAGSGSGTPARLPLRNAVILGGGATARSAFYALTVMGVKNITVSARTRSKVEAWAPMFDATGVTPEIVDFGVLPESDLLISTVTAGAADAVAKLAADTQCTIFDAIYHQWPTDLGRAGLAGGRTVFSGLDMLVGQALAQVELMTGHPAPAAAMMSAGREALRTRGNL</sequence>
<keyword evidence="7" id="KW-1185">Reference proteome</keyword>
<evidence type="ECO:0000256" key="2">
    <source>
        <dbReference type="ARBA" id="ARBA00023141"/>
    </source>
</evidence>
<evidence type="ECO:0000313" key="6">
    <source>
        <dbReference type="EMBL" id="XAN07465.1"/>
    </source>
</evidence>
<feature type="compositionally biased region" description="Low complexity" evidence="3">
    <location>
        <begin position="1"/>
        <end position="15"/>
    </location>
</feature>
<dbReference type="Proteomes" id="UP001442841">
    <property type="component" value="Chromosome"/>
</dbReference>
<evidence type="ECO:0000256" key="1">
    <source>
        <dbReference type="ARBA" id="ARBA00004871"/>
    </source>
</evidence>
<proteinExistence type="predicted"/>
<evidence type="ECO:0000259" key="4">
    <source>
        <dbReference type="Pfam" id="PF08501"/>
    </source>
</evidence>
<dbReference type="InterPro" id="IPR013708">
    <property type="entry name" value="Shikimate_DH-bd_N"/>
</dbReference>
<dbReference type="RefSeq" id="WP_425308925.1">
    <property type="nucleotide sequence ID" value="NZ_CP154795.1"/>
</dbReference>
<evidence type="ECO:0000313" key="7">
    <source>
        <dbReference type="Proteomes" id="UP001442841"/>
    </source>
</evidence>
<dbReference type="CDD" id="cd01065">
    <property type="entry name" value="NAD_bind_Shikimate_DH"/>
    <property type="match status" value="1"/>
</dbReference>